<comment type="caution">
    <text evidence="2">The sequence shown here is derived from an EMBL/GenBank/DDBJ whole genome shotgun (WGS) entry which is preliminary data.</text>
</comment>
<dbReference type="EMBL" id="REGN01005653">
    <property type="protein sequence ID" value="RNA12576.1"/>
    <property type="molecule type" value="Genomic_DNA"/>
</dbReference>
<dbReference type="AlphaFoldDB" id="A0A3M7QMC0"/>
<evidence type="ECO:0000313" key="2">
    <source>
        <dbReference type="EMBL" id="RNA12576.1"/>
    </source>
</evidence>
<evidence type="ECO:0000256" key="1">
    <source>
        <dbReference type="SAM" id="Phobius"/>
    </source>
</evidence>
<sequence>MVLSEYFPYLFHYTVCILLVCAPGHIWFPCKTYKCPFSVDTTTCLFKRKIQNSLNHFVLRPRVGASTKTVKHALKVSASFKSIAKYGSEEFLRVYLALVVKSSASESRLAFTTHSTISSHSKCVIFLSFFFITQHFISLGNLLKFCLVASCFIWMVLLSKLLVNWLKERNFEFCSCENGAFFRV</sequence>
<gene>
    <name evidence="2" type="ORF">BpHYR1_009060</name>
</gene>
<feature type="transmembrane region" description="Helical" evidence="1">
    <location>
        <begin position="142"/>
        <end position="163"/>
    </location>
</feature>
<keyword evidence="1" id="KW-1133">Transmembrane helix</keyword>
<dbReference type="Proteomes" id="UP000276133">
    <property type="component" value="Unassembled WGS sequence"/>
</dbReference>
<reference evidence="2 3" key="1">
    <citation type="journal article" date="2018" name="Sci. Rep.">
        <title>Genomic signatures of local adaptation to the degree of environmental predictability in rotifers.</title>
        <authorList>
            <person name="Franch-Gras L."/>
            <person name="Hahn C."/>
            <person name="Garcia-Roger E.M."/>
            <person name="Carmona M.J."/>
            <person name="Serra M."/>
            <person name="Gomez A."/>
        </authorList>
    </citation>
    <scope>NUCLEOTIDE SEQUENCE [LARGE SCALE GENOMIC DNA]</scope>
    <source>
        <strain evidence="2">HYR1</strain>
    </source>
</reference>
<proteinExistence type="predicted"/>
<keyword evidence="1" id="KW-0812">Transmembrane</keyword>
<feature type="transmembrane region" description="Helical" evidence="1">
    <location>
        <begin position="6"/>
        <end position="28"/>
    </location>
</feature>
<keyword evidence="1" id="KW-0472">Membrane</keyword>
<accession>A0A3M7QMC0</accession>
<name>A0A3M7QMC0_BRAPC</name>
<evidence type="ECO:0000313" key="3">
    <source>
        <dbReference type="Proteomes" id="UP000276133"/>
    </source>
</evidence>
<protein>
    <submittedName>
        <fullName evidence="2">Uncharacterized protein</fullName>
    </submittedName>
</protein>
<keyword evidence="3" id="KW-1185">Reference proteome</keyword>
<organism evidence="2 3">
    <name type="scientific">Brachionus plicatilis</name>
    <name type="common">Marine rotifer</name>
    <name type="synonym">Brachionus muelleri</name>
    <dbReference type="NCBI Taxonomy" id="10195"/>
    <lineage>
        <taxon>Eukaryota</taxon>
        <taxon>Metazoa</taxon>
        <taxon>Spiralia</taxon>
        <taxon>Gnathifera</taxon>
        <taxon>Rotifera</taxon>
        <taxon>Eurotatoria</taxon>
        <taxon>Monogononta</taxon>
        <taxon>Pseudotrocha</taxon>
        <taxon>Ploima</taxon>
        <taxon>Brachionidae</taxon>
        <taxon>Brachionus</taxon>
    </lineage>
</organism>